<reference evidence="1 2" key="1">
    <citation type="journal article" date="2005" name="Nucleic Acids Res.">
        <title>Genomic blueprint of Hahella chejuensis, a marine microbe producing an algicidal agent.</title>
        <authorList>
            <person name="Jeong H."/>
            <person name="Yim J.H."/>
            <person name="Lee C."/>
            <person name="Choi S.-H."/>
            <person name="Park Y.K."/>
            <person name="Yoon S.H."/>
            <person name="Hur C.-G."/>
            <person name="Kang H.-Y."/>
            <person name="Kim D."/>
            <person name="Lee H.H."/>
            <person name="Park K.H."/>
            <person name="Park S.-H."/>
            <person name="Park H.-S."/>
            <person name="Lee H.K."/>
            <person name="Oh T.K."/>
            <person name="Kim J.F."/>
        </authorList>
    </citation>
    <scope>NUCLEOTIDE SEQUENCE [LARGE SCALE GENOMIC DNA]</scope>
    <source>
        <strain evidence="1 2">KCTC 2396</strain>
    </source>
</reference>
<evidence type="ECO:0000313" key="2">
    <source>
        <dbReference type="Proteomes" id="UP000000238"/>
    </source>
</evidence>
<keyword evidence="2" id="KW-1185">Reference proteome</keyword>
<dbReference type="eggNOG" id="ENOG50341NX">
    <property type="taxonomic scope" value="Bacteria"/>
</dbReference>
<accession>Q2S7L0</accession>
<dbReference type="Proteomes" id="UP000000238">
    <property type="component" value="Chromosome"/>
</dbReference>
<sequence>MDSPLTTGKAMSSGILRGAVIVAAISMMYGCGGDESTAQPPKIPEKGIAALVQANLPASGAQAQVGAVIFKDSVRQPLVGGDVIFAESAIDKVRLNALENLSGDYQGLLEVASEYDTVYFSVEYDVAAAQDKSWFTSGLPDVSARPGELVGLTTSIEFPPAIHLASPAAQMEYASRSDRIALQWAPLGENDQIRYTVRGRCDYSNGRRQYYTRSEVLGREDGAGAAEGYAEIKVGDIIASQDGAESGFLADMSARLVGAVVDALTFGSPEAEMRNGELQSCEFDLSLLRERMSTPAQPFDGGRIIASRSDTVRLYYHPIGE</sequence>
<organism evidence="1 2">
    <name type="scientific">Hahella chejuensis (strain KCTC 2396)</name>
    <dbReference type="NCBI Taxonomy" id="349521"/>
    <lineage>
        <taxon>Bacteria</taxon>
        <taxon>Pseudomonadati</taxon>
        <taxon>Pseudomonadota</taxon>
        <taxon>Gammaproteobacteria</taxon>
        <taxon>Oceanospirillales</taxon>
        <taxon>Hahellaceae</taxon>
        <taxon>Hahella</taxon>
    </lineage>
</organism>
<protein>
    <submittedName>
        <fullName evidence="1">Uncharacterized protein</fullName>
    </submittedName>
</protein>
<dbReference type="EMBL" id="CP000155">
    <property type="protein sequence ID" value="ABC33364.1"/>
    <property type="molecule type" value="Genomic_DNA"/>
</dbReference>
<dbReference type="HOGENOM" id="CLU_911403_0_0_6"/>
<dbReference type="AlphaFoldDB" id="Q2S7L0"/>
<proteinExistence type="predicted"/>
<evidence type="ECO:0000313" key="1">
    <source>
        <dbReference type="EMBL" id="ABC33364.1"/>
    </source>
</evidence>
<name>Q2S7L0_HAHCH</name>
<dbReference type="KEGG" id="hch:HCH_06739"/>
<dbReference type="STRING" id="349521.HCH_06739"/>
<gene>
    <name evidence="1" type="ordered locus">HCH_06739</name>
</gene>